<evidence type="ECO:0000313" key="1">
    <source>
        <dbReference type="EMBL" id="GGC85969.1"/>
    </source>
</evidence>
<reference evidence="1" key="2">
    <citation type="submission" date="2020-09" db="EMBL/GenBank/DDBJ databases">
        <authorList>
            <person name="Sun Q."/>
            <person name="Zhou Y."/>
        </authorList>
    </citation>
    <scope>NUCLEOTIDE SEQUENCE</scope>
    <source>
        <strain evidence="1">CGMCC 1.12919</strain>
    </source>
</reference>
<keyword evidence="2" id="KW-1185">Reference proteome</keyword>
<organism evidence="1 2">
    <name type="scientific">Chelatococcus reniformis</name>
    <dbReference type="NCBI Taxonomy" id="1494448"/>
    <lineage>
        <taxon>Bacteria</taxon>
        <taxon>Pseudomonadati</taxon>
        <taxon>Pseudomonadota</taxon>
        <taxon>Alphaproteobacteria</taxon>
        <taxon>Hyphomicrobiales</taxon>
        <taxon>Chelatococcaceae</taxon>
        <taxon>Chelatococcus</taxon>
    </lineage>
</organism>
<dbReference type="Pfam" id="PF07845">
    <property type="entry name" value="DUF1636"/>
    <property type="match status" value="1"/>
</dbReference>
<dbReference type="AlphaFoldDB" id="A0A916USN9"/>
<accession>A0A916USN9</accession>
<protein>
    <submittedName>
        <fullName evidence="1">Metal-binding protein</fullName>
    </submittedName>
</protein>
<name>A0A916USN9_9HYPH</name>
<dbReference type="InterPro" id="IPR012863">
    <property type="entry name" value="DUF1636"/>
</dbReference>
<comment type="caution">
    <text evidence="1">The sequence shown here is derived from an EMBL/GenBank/DDBJ whole genome shotgun (WGS) entry which is preliminary data.</text>
</comment>
<reference evidence="1" key="1">
    <citation type="journal article" date="2014" name="Int. J. Syst. Evol. Microbiol.">
        <title>Complete genome sequence of Corynebacterium casei LMG S-19264T (=DSM 44701T), isolated from a smear-ripened cheese.</title>
        <authorList>
            <consortium name="US DOE Joint Genome Institute (JGI-PGF)"/>
            <person name="Walter F."/>
            <person name="Albersmeier A."/>
            <person name="Kalinowski J."/>
            <person name="Ruckert C."/>
        </authorList>
    </citation>
    <scope>NUCLEOTIDE SEQUENCE</scope>
    <source>
        <strain evidence="1">CGMCC 1.12919</strain>
    </source>
</reference>
<dbReference type="SUPFAM" id="SSF52833">
    <property type="entry name" value="Thioredoxin-like"/>
    <property type="match status" value="1"/>
</dbReference>
<dbReference type="RefSeq" id="WP_188611898.1">
    <property type="nucleotide sequence ID" value="NZ_BMGG01000010.1"/>
</dbReference>
<dbReference type="Proteomes" id="UP000637002">
    <property type="component" value="Unassembled WGS sequence"/>
</dbReference>
<gene>
    <name evidence="1" type="ORF">GCM10010994_49830</name>
</gene>
<proteinExistence type="predicted"/>
<dbReference type="EMBL" id="BMGG01000010">
    <property type="protein sequence ID" value="GGC85969.1"/>
    <property type="molecule type" value="Genomic_DNA"/>
</dbReference>
<evidence type="ECO:0000313" key="2">
    <source>
        <dbReference type="Proteomes" id="UP000637002"/>
    </source>
</evidence>
<dbReference type="InterPro" id="IPR036249">
    <property type="entry name" value="Thioredoxin-like_sf"/>
</dbReference>
<sequence length="134" mass="13996">MSAAPDTVLFVCTTCRRPTGAADGGYDEPGPALAEALGARLDGSGVTIAPMQCLSACKRPCAVALKAPGKWTYVVGDLDGVEHLDDVVAAARLYHASADGIVPWRERPLPFRKGVVARVPPLPGADRSTPETRS</sequence>